<evidence type="ECO:0000313" key="2">
    <source>
        <dbReference type="EMBL" id="KAK4123110.1"/>
    </source>
</evidence>
<sequence length="111" mass="12149">MATHKPMPPATTHPPTHGSRSPMTKLCPVLVFPLLLTPKTCTGRSLQPAPISRGRLTSHMSRPSRRLILGSSPSRTHLIIHTSTPLCRLRISQKRTGPAILGRAPRSMRPP</sequence>
<reference evidence="2" key="2">
    <citation type="submission" date="2023-05" db="EMBL/GenBank/DDBJ databases">
        <authorList>
            <consortium name="Lawrence Berkeley National Laboratory"/>
            <person name="Steindorff A."/>
            <person name="Hensen N."/>
            <person name="Bonometti L."/>
            <person name="Westerberg I."/>
            <person name="Brannstrom I.O."/>
            <person name="Guillou S."/>
            <person name="Cros-Aarteil S."/>
            <person name="Calhoun S."/>
            <person name="Haridas S."/>
            <person name="Kuo A."/>
            <person name="Mondo S."/>
            <person name="Pangilinan J."/>
            <person name="Riley R."/>
            <person name="Labutti K."/>
            <person name="Andreopoulos B."/>
            <person name="Lipzen A."/>
            <person name="Chen C."/>
            <person name="Yanf M."/>
            <person name="Daum C."/>
            <person name="Ng V."/>
            <person name="Clum A."/>
            <person name="Ohm R."/>
            <person name="Martin F."/>
            <person name="Silar P."/>
            <person name="Natvig D."/>
            <person name="Lalanne C."/>
            <person name="Gautier V."/>
            <person name="Ament-Velasquez S.L."/>
            <person name="Kruys A."/>
            <person name="Hutchinson M.I."/>
            <person name="Powell A.J."/>
            <person name="Barry K."/>
            <person name="Miller A.N."/>
            <person name="Grigoriev I.V."/>
            <person name="Debuchy R."/>
            <person name="Gladieux P."/>
            <person name="Thoren M.H."/>
            <person name="Johannesson H."/>
        </authorList>
    </citation>
    <scope>NUCLEOTIDE SEQUENCE</scope>
    <source>
        <strain evidence="2">CBS 731.68</strain>
    </source>
</reference>
<keyword evidence="3" id="KW-1185">Reference proteome</keyword>
<dbReference type="AlphaFoldDB" id="A0AAN6Z2F5"/>
<evidence type="ECO:0000256" key="1">
    <source>
        <dbReference type="SAM" id="MobiDB-lite"/>
    </source>
</evidence>
<protein>
    <submittedName>
        <fullName evidence="2">Uncharacterized protein</fullName>
    </submittedName>
</protein>
<reference evidence="2" key="1">
    <citation type="journal article" date="2023" name="Mol. Phylogenet. Evol.">
        <title>Genome-scale phylogeny and comparative genomics of the fungal order Sordariales.</title>
        <authorList>
            <person name="Hensen N."/>
            <person name="Bonometti L."/>
            <person name="Westerberg I."/>
            <person name="Brannstrom I.O."/>
            <person name="Guillou S."/>
            <person name="Cros-Aarteil S."/>
            <person name="Calhoun S."/>
            <person name="Haridas S."/>
            <person name="Kuo A."/>
            <person name="Mondo S."/>
            <person name="Pangilinan J."/>
            <person name="Riley R."/>
            <person name="LaButti K."/>
            <person name="Andreopoulos B."/>
            <person name="Lipzen A."/>
            <person name="Chen C."/>
            <person name="Yan M."/>
            <person name="Daum C."/>
            <person name="Ng V."/>
            <person name="Clum A."/>
            <person name="Steindorff A."/>
            <person name="Ohm R.A."/>
            <person name="Martin F."/>
            <person name="Silar P."/>
            <person name="Natvig D.O."/>
            <person name="Lalanne C."/>
            <person name="Gautier V."/>
            <person name="Ament-Velasquez S.L."/>
            <person name="Kruys A."/>
            <person name="Hutchinson M.I."/>
            <person name="Powell A.J."/>
            <person name="Barry K."/>
            <person name="Miller A.N."/>
            <person name="Grigoriev I.V."/>
            <person name="Debuchy R."/>
            <person name="Gladieux P."/>
            <person name="Hiltunen Thoren M."/>
            <person name="Johannesson H."/>
        </authorList>
    </citation>
    <scope>NUCLEOTIDE SEQUENCE</scope>
    <source>
        <strain evidence="2">CBS 731.68</strain>
    </source>
</reference>
<dbReference type="Proteomes" id="UP001302602">
    <property type="component" value="Unassembled WGS sequence"/>
</dbReference>
<organism evidence="2 3">
    <name type="scientific">Parathielavia appendiculata</name>
    <dbReference type="NCBI Taxonomy" id="2587402"/>
    <lineage>
        <taxon>Eukaryota</taxon>
        <taxon>Fungi</taxon>
        <taxon>Dikarya</taxon>
        <taxon>Ascomycota</taxon>
        <taxon>Pezizomycotina</taxon>
        <taxon>Sordariomycetes</taxon>
        <taxon>Sordariomycetidae</taxon>
        <taxon>Sordariales</taxon>
        <taxon>Chaetomiaceae</taxon>
        <taxon>Parathielavia</taxon>
    </lineage>
</organism>
<evidence type="ECO:0000313" key="3">
    <source>
        <dbReference type="Proteomes" id="UP001302602"/>
    </source>
</evidence>
<dbReference type="GeneID" id="87824193"/>
<feature type="region of interest" description="Disordered" evidence="1">
    <location>
        <begin position="1"/>
        <end position="23"/>
    </location>
</feature>
<comment type="caution">
    <text evidence="2">The sequence shown here is derived from an EMBL/GenBank/DDBJ whole genome shotgun (WGS) entry which is preliminary data.</text>
</comment>
<dbReference type="EMBL" id="MU853229">
    <property type="protein sequence ID" value="KAK4123110.1"/>
    <property type="molecule type" value="Genomic_DNA"/>
</dbReference>
<name>A0AAN6Z2F5_9PEZI</name>
<feature type="compositionally biased region" description="Pro residues" evidence="1">
    <location>
        <begin position="1"/>
        <end position="12"/>
    </location>
</feature>
<feature type="region of interest" description="Disordered" evidence="1">
    <location>
        <begin position="42"/>
        <end position="62"/>
    </location>
</feature>
<dbReference type="RefSeq" id="XP_062646881.1">
    <property type="nucleotide sequence ID" value="XM_062787423.1"/>
</dbReference>
<accession>A0AAN6Z2F5</accession>
<gene>
    <name evidence="2" type="ORF">N657DRAFT_448031</name>
</gene>
<proteinExistence type="predicted"/>